<evidence type="ECO:0000313" key="1">
    <source>
        <dbReference type="EMBL" id="HJA91510.1"/>
    </source>
</evidence>
<accession>A0A9D2I390</accession>
<sequence length="329" mass="37690">MNISGLIAKADSIVEKHRIGEGRYARYLWQDAEKSRKMGVNEYGCADAANILYTIGHFPGDPQKREEWIKTLQEMQNPQTGLYFEGTHHTIHTTAHCIAALELFDASPLYPLTDLLKYLDYEEMASFLNGLDWGDNPWNNSHQGAGLAAAFTITRTADMQWRKKYFGWLDQNNDKRTGLGVSGHPGTAPLSHQLFGWFHYLFNYENAREAFPNPERLIDSCIDMYQNGELPDTFGRSVGFMEIDWVFAMNRASRQTGYRFDEIKMLLWDFAQKYIPWLDSLDPETDEGLNDLHMLFGAVCALSELQIALPGKIDCETPLKNVLDRRPFI</sequence>
<name>A0A9D2I390_9FIRM</name>
<dbReference type="EMBL" id="DWYY01000002">
    <property type="protein sequence ID" value="HJA91510.1"/>
    <property type="molecule type" value="Genomic_DNA"/>
</dbReference>
<protein>
    <submittedName>
        <fullName evidence="1">Uncharacterized protein</fullName>
    </submittedName>
</protein>
<comment type="caution">
    <text evidence="1">The sequence shown here is derived from an EMBL/GenBank/DDBJ whole genome shotgun (WGS) entry which is preliminary data.</text>
</comment>
<dbReference type="AlphaFoldDB" id="A0A9D2I390"/>
<dbReference type="Proteomes" id="UP000886858">
    <property type="component" value="Unassembled WGS sequence"/>
</dbReference>
<gene>
    <name evidence="1" type="ORF">H9717_00040</name>
</gene>
<reference evidence="1" key="1">
    <citation type="journal article" date="2021" name="PeerJ">
        <title>Extensive microbial diversity within the chicken gut microbiome revealed by metagenomics and culture.</title>
        <authorList>
            <person name="Gilroy R."/>
            <person name="Ravi A."/>
            <person name="Getino M."/>
            <person name="Pursley I."/>
            <person name="Horton D.L."/>
            <person name="Alikhan N.F."/>
            <person name="Baker D."/>
            <person name="Gharbi K."/>
            <person name="Hall N."/>
            <person name="Watson M."/>
            <person name="Adriaenssens E.M."/>
            <person name="Foster-Nyarko E."/>
            <person name="Jarju S."/>
            <person name="Secka A."/>
            <person name="Antonio M."/>
            <person name="Oren A."/>
            <person name="Chaudhuri R.R."/>
            <person name="La Ragione R."/>
            <person name="Hildebrand F."/>
            <person name="Pallen M.J."/>
        </authorList>
    </citation>
    <scope>NUCLEOTIDE SEQUENCE</scope>
    <source>
        <strain evidence="1">CHK179-7159</strain>
    </source>
</reference>
<organism evidence="1 2">
    <name type="scientific">Candidatus Eisenbergiella merdipullorum</name>
    <dbReference type="NCBI Taxonomy" id="2838553"/>
    <lineage>
        <taxon>Bacteria</taxon>
        <taxon>Bacillati</taxon>
        <taxon>Bacillota</taxon>
        <taxon>Clostridia</taxon>
        <taxon>Lachnospirales</taxon>
        <taxon>Lachnospiraceae</taxon>
        <taxon>Eisenbergiella</taxon>
    </lineage>
</organism>
<evidence type="ECO:0000313" key="2">
    <source>
        <dbReference type="Proteomes" id="UP000886858"/>
    </source>
</evidence>
<reference evidence="1" key="2">
    <citation type="submission" date="2021-04" db="EMBL/GenBank/DDBJ databases">
        <authorList>
            <person name="Gilroy R."/>
        </authorList>
    </citation>
    <scope>NUCLEOTIDE SEQUENCE</scope>
    <source>
        <strain evidence="1">CHK179-7159</strain>
    </source>
</reference>
<proteinExistence type="predicted"/>